<evidence type="ECO:0000256" key="1">
    <source>
        <dbReference type="SAM" id="MobiDB-lite"/>
    </source>
</evidence>
<proteinExistence type="predicted"/>
<gene>
    <name evidence="2" type="ORF">EXIGLDRAFT_199240</name>
</gene>
<sequence length="123" mass="13139">MRGRTALVQVLTLGVTNADDATTTPLKHPPRALPAHATGARYVERARRARGTSVADTCIAQDSSCTWARVHKQLTAATHALPERELPVHDQPSQVKKTVNSAPGSTKHAMSYETSSTLPSSSV</sequence>
<reference evidence="2 3" key="1">
    <citation type="journal article" date="2016" name="Mol. Biol. Evol.">
        <title>Comparative Genomics of Early-Diverging Mushroom-Forming Fungi Provides Insights into the Origins of Lignocellulose Decay Capabilities.</title>
        <authorList>
            <person name="Nagy L.G."/>
            <person name="Riley R."/>
            <person name="Tritt A."/>
            <person name="Adam C."/>
            <person name="Daum C."/>
            <person name="Floudas D."/>
            <person name="Sun H."/>
            <person name="Yadav J.S."/>
            <person name="Pangilinan J."/>
            <person name="Larsson K.H."/>
            <person name="Matsuura K."/>
            <person name="Barry K."/>
            <person name="Labutti K."/>
            <person name="Kuo R."/>
            <person name="Ohm R.A."/>
            <person name="Bhattacharya S.S."/>
            <person name="Shirouzu T."/>
            <person name="Yoshinaga Y."/>
            <person name="Martin F.M."/>
            <person name="Grigoriev I.V."/>
            <person name="Hibbett D.S."/>
        </authorList>
    </citation>
    <scope>NUCLEOTIDE SEQUENCE [LARGE SCALE GENOMIC DNA]</scope>
    <source>
        <strain evidence="2 3">HHB12029</strain>
    </source>
</reference>
<organism evidence="2 3">
    <name type="scientific">Exidia glandulosa HHB12029</name>
    <dbReference type="NCBI Taxonomy" id="1314781"/>
    <lineage>
        <taxon>Eukaryota</taxon>
        <taxon>Fungi</taxon>
        <taxon>Dikarya</taxon>
        <taxon>Basidiomycota</taxon>
        <taxon>Agaricomycotina</taxon>
        <taxon>Agaricomycetes</taxon>
        <taxon>Auriculariales</taxon>
        <taxon>Exidiaceae</taxon>
        <taxon>Exidia</taxon>
    </lineage>
</organism>
<feature type="region of interest" description="Disordered" evidence="1">
    <location>
        <begin position="81"/>
        <end position="123"/>
    </location>
</feature>
<feature type="compositionally biased region" description="Low complexity" evidence="1">
    <location>
        <begin position="111"/>
        <end position="123"/>
    </location>
</feature>
<dbReference type="Proteomes" id="UP000077266">
    <property type="component" value="Unassembled WGS sequence"/>
</dbReference>
<dbReference type="InParanoid" id="A0A165MY69"/>
<protein>
    <submittedName>
        <fullName evidence="2">Uncharacterized protein</fullName>
    </submittedName>
</protein>
<keyword evidence="3" id="KW-1185">Reference proteome</keyword>
<dbReference type="AlphaFoldDB" id="A0A165MY69"/>
<name>A0A165MY69_EXIGL</name>
<feature type="compositionally biased region" description="Polar residues" evidence="1">
    <location>
        <begin position="91"/>
        <end position="104"/>
    </location>
</feature>
<evidence type="ECO:0000313" key="2">
    <source>
        <dbReference type="EMBL" id="KZV99932.1"/>
    </source>
</evidence>
<evidence type="ECO:0000313" key="3">
    <source>
        <dbReference type="Proteomes" id="UP000077266"/>
    </source>
</evidence>
<accession>A0A165MY69</accession>
<dbReference type="EMBL" id="KV425905">
    <property type="protein sequence ID" value="KZV99932.1"/>
    <property type="molecule type" value="Genomic_DNA"/>
</dbReference>